<dbReference type="Pfam" id="PF13239">
    <property type="entry name" value="2TM"/>
    <property type="match status" value="1"/>
</dbReference>
<feature type="domain" description="2TM" evidence="2">
    <location>
        <begin position="8"/>
        <end position="71"/>
    </location>
</feature>
<keyword evidence="1" id="KW-0472">Membrane</keyword>
<dbReference type="AlphaFoldDB" id="A0A383CRH0"/>
<keyword evidence="1" id="KW-1133">Transmembrane helix</keyword>
<sequence>MEKDDAYERARAKVEKLFGFYTHLAVYVIVNVYLQSSTVAVLWGIGLFFHAFGVFGSRYKERMIETMVKKEMGKQGTSSTNEPIE</sequence>
<reference evidence="3" key="1">
    <citation type="submission" date="2018-05" db="EMBL/GenBank/DDBJ databases">
        <authorList>
            <person name="Lanie J.A."/>
            <person name="Ng W.-L."/>
            <person name="Kazmierczak K.M."/>
            <person name="Andrzejewski T.M."/>
            <person name="Davidsen T.M."/>
            <person name="Wayne K.J."/>
            <person name="Tettelin H."/>
            <person name="Glass J.I."/>
            <person name="Rusch D."/>
            <person name="Podicherti R."/>
            <person name="Tsui H.-C.T."/>
            <person name="Winkler M.E."/>
        </authorList>
    </citation>
    <scope>NUCLEOTIDE SEQUENCE</scope>
</reference>
<evidence type="ECO:0000259" key="2">
    <source>
        <dbReference type="Pfam" id="PF13239"/>
    </source>
</evidence>
<protein>
    <recommendedName>
        <fullName evidence="2">2TM domain-containing protein</fullName>
    </recommendedName>
</protein>
<feature type="transmembrane region" description="Helical" evidence="1">
    <location>
        <begin position="40"/>
        <end position="59"/>
    </location>
</feature>
<proteinExistence type="predicted"/>
<accession>A0A383CRH0</accession>
<gene>
    <name evidence="3" type="ORF">METZ01_LOCUS487656</name>
</gene>
<dbReference type="EMBL" id="UINC01211061">
    <property type="protein sequence ID" value="SVE34802.1"/>
    <property type="molecule type" value="Genomic_DNA"/>
</dbReference>
<evidence type="ECO:0000313" key="3">
    <source>
        <dbReference type="EMBL" id="SVE34802.1"/>
    </source>
</evidence>
<feature type="transmembrane region" description="Helical" evidence="1">
    <location>
        <begin position="17"/>
        <end position="34"/>
    </location>
</feature>
<evidence type="ECO:0000256" key="1">
    <source>
        <dbReference type="SAM" id="Phobius"/>
    </source>
</evidence>
<dbReference type="InterPro" id="IPR025698">
    <property type="entry name" value="2TM_dom"/>
</dbReference>
<organism evidence="3">
    <name type="scientific">marine metagenome</name>
    <dbReference type="NCBI Taxonomy" id="408172"/>
    <lineage>
        <taxon>unclassified sequences</taxon>
        <taxon>metagenomes</taxon>
        <taxon>ecological metagenomes</taxon>
    </lineage>
</organism>
<name>A0A383CRH0_9ZZZZ</name>
<keyword evidence="1" id="KW-0812">Transmembrane</keyword>